<name>A0AAW2JTC0_SESRA</name>
<feature type="compositionally biased region" description="Low complexity" evidence="1">
    <location>
        <begin position="154"/>
        <end position="163"/>
    </location>
</feature>
<feature type="region of interest" description="Disordered" evidence="1">
    <location>
        <begin position="142"/>
        <end position="174"/>
    </location>
</feature>
<feature type="compositionally biased region" description="Basic and acidic residues" evidence="1">
    <location>
        <begin position="142"/>
        <end position="153"/>
    </location>
</feature>
<proteinExistence type="predicted"/>
<comment type="caution">
    <text evidence="2">The sequence shown here is derived from an EMBL/GenBank/DDBJ whole genome shotgun (WGS) entry which is preliminary data.</text>
</comment>
<evidence type="ECO:0000313" key="2">
    <source>
        <dbReference type="EMBL" id="KAL0297717.1"/>
    </source>
</evidence>
<sequence length="196" mass="22515">MSNKIQKQYERYEDVWLIMHRMKELYAVPDRHIRYTVTKVFFGARMIEGSSVREHGVMMLSLVEKLKDLQADFDKEETYVDVILQSLPSSFDQFIINYNINRLEKSLHELINTLVQNEAMIEKSAPSVLVGAASTSKVKGKIAERKKMKKDETSSTAASTSSAPVTLLGGRKGKRKRVRQTKILNDIFIYCREKGH</sequence>
<reference evidence="2" key="2">
    <citation type="journal article" date="2024" name="Plant">
        <title>Genomic evolution and insights into agronomic trait innovations of Sesamum species.</title>
        <authorList>
            <person name="Miao H."/>
            <person name="Wang L."/>
            <person name="Qu L."/>
            <person name="Liu H."/>
            <person name="Sun Y."/>
            <person name="Le M."/>
            <person name="Wang Q."/>
            <person name="Wei S."/>
            <person name="Zheng Y."/>
            <person name="Lin W."/>
            <person name="Duan Y."/>
            <person name="Cao H."/>
            <person name="Xiong S."/>
            <person name="Wang X."/>
            <person name="Wei L."/>
            <person name="Li C."/>
            <person name="Ma Q."/>
            <person name="Ju M."/>
            <person name="Zhao R."/>
            <person name="Li G."/>
            <person name="Mu C."/>
            <person name="Tian Q."/>
            <person name="Mei H."/>
            <person name="Zhang T."/>
            <person name="Gao T."/>
            <person name="Zhang H."/>
        </authorList>
    </citation>
    <scope>NUCLEOTIDE SEQUENCE</scope>
    <source>
        <strain evidence="2">G02</strain>
    </source>
</reference>
<dbReference type="Pfam" id="PF14223">
    <property type="entry name" value="Retrotran_gag_2"/>
    <property type="match status" value="1"/>
</dbReference>
<evidence type="ECO:0000256" key="1">
    <source>
        <dbReference type="SAM" id="MobiDB-lite"/>
    </source>
</evidence>
<accession>A0AAW2JTC0</accession>
<dbReference type="AlphaFoldDB" id="A0AAW2JTC0"/>
<dbReference type="EMBL" id="JACGWJ010000032">
    <property type="protein sequence ID" value="KAL0297717.1"/>
    <property type="molecule type" value="Genomic_DNA"/>
</dbReference>
<organism evidence="2">
    <name type="scientific">Sesamum radiatum</name>
    <name type="common">Black benniseed</name>
    <dbReference type="NCBI Taxonomy" id="300843"/>
    <lineage>
        <taxon>Eukaryota</taxon>
        <taxon>Viridiplantae</taxon>
        <taxon>Streptophyta</taxon>
        <taxon>Embryophyta</taxon>
        <taxon>Tracheophyta</taxon>
        <taxon>Spermatophyta</taxon>
        <taxon>Magnoliopsida</taxon>
        <taxon>eudicotyledons</taxon>
        <taxon>Gunneridae</taxon>
        <taxon>Pentapetalae</taxon>
        <taxon>asterids</taxon>
        <taxon>lamiids</taxon>
        <taxon>Lamiales</taxon>
        <taxon>Pedaliaceae</taxon>
        <taxon>Sesamum</taxon>
    </lineage>
</organism>
<protein>
    <submittedName>
        <fullName evidence="2">Uncharacterized protein</fullName>
    </submittedName>
</protein>
<gene>
    <name evidence="2" type="ORF">Sradi_6823800</name>
</gene>
<reference evidence="2" key="1">
    <citation type="submission" date="2020-06" db="EMBL/GenBank/DDBJ databases">
        <authorList>
            <person name="Li T."/>
            <person name="Hu X."/>
            <person name="Zhang T."/>
            <person name="Song X."/>
            <person name="Zhang H."/>
            <person name="Dai N."/>
            <person name="Sheng W."/>
            <person name="Hou X."/>
            <person name="Wei L."/>
        </authorList>
    </citation>
    <scope>NUCLEOTIDE SEQUENCE</scope>
    <source>
        <strain evidence="2">G02</strain>
        <tissue evidence="2">Leaf</tissue>
    </source>
</reference>